<dbReference type="AlphaFoldDB" id="A0A498JFY3"/>
<keyword evidence="3" id="KW-1185">Reference proteome</keyword>
<keyword evidence="1" id="KW-0812">Transmembrane</keyword>
<keyword evidence="1" id="KW-0472">Membrane</keyword>
<accession>A0A498JFY3</accession>
<name>A0A498JFY3_MALDO</name>
<gene>
    <name evidence="2" type="ORF">DVH24_011978</name>
</gene>
<reference evidence="2 3" key="1">
    <citation type="submission" date="2018-10" db="EMBL/GenBank/DDBJ databases">
        <title>A high-quality apple genome assembly.</title>
        <authorList>
            <person name="Hu J."/>
        </authorList>
    </citation>
    <scope>NUCLEOTIDE SEQUENCE [LARGE SCALE GENOMIC DNA]</scope>
    <source>
        <strain evidence="3">cv. HFTH1</strain>
        <tissue evidence="2">Young leaf</tissue>
    </source>
</reference>
<dbReference type="EMBL" id="RDQH01000333">
    <property type="protein sequence ID" value="RXH92954.1"/>
    <property type="molecule type" value="Genomic_DNA"/>
</dbReference>
<evidence type="ECO:0000313" key="2">
    <source>
        <dbReference type="EMBL" id="RXH92954.1"/>
    </source>
</evidence>
<proteinExistence type="predicted"/>
<comment type="caution">
    <text evidence="2">The sequence shown here is derived from an EMBL/GenBank/DDBJ whole genome shotgun (WGS) entry which is preliminary data.</text>
</comment>
<organism evidence="2 3">
    <name type="scientific">Malus domestica</name>
    <name type="common">Apple</name>
    <name type="synonym">Pyrus malus</name>
    <dbReference type="NCBI Taxonomy" id="3750"/>
    <lineage>
        <taxon>Eukaryota</taxon>
        <taxon>Viridiplantae</taxon>
        <taxon>Streptophyta</taxon>
        <taxon>Embryophyta</taxon>
        <taxon>Tracheophyta</taxon>
        <taxon>Spermatophyta</taxon>
        <taxon>Magnoliopsida</taxon>
        <taxon>eudicotyledons</taxon>
        <taxon>Gunneridae</taxon>
        <taxon>Pentapetalae</taxon>
        <taxon>rosids</taxon>
        <taxon>fabids</taxon>
        <taxon>Rosales</taxon>
        <taxon>Rosaceae</taxon>
        <taxon>Amygdaloideae</taxon>
        <taxon>Maleae</taxon>
        <taxon>Malus</taxon>
    </lineage>
</organism>
<keyword evidence="1" id="KW-1133">Transmembrane helix</keyword>
<sequence>MASLFQSDIAVFNVGFLPNFRQKSGFLVVSVPLGIGRAFLLAATLFWQGCTGRLWMVGTHGFGWIGGSQPSFLVAPSHSALGMLLLILGSICQTTRTWDLEFLRPFITNGEMNTILDTHIGDPFHRDCLIWTIDRRGIFSVRSSYNWIHSKNVTFNERRHLPLVPFMVGFEIVSGKFQALPNIRHFFCGGCSRRH</sequence>
<evidence type="ECO:0000256" key="1">
    <source>
        <dbReference type="SAM" id="Phobius"/>
    </source>
</evidence>
<protein>
    <submittedName>
        <fullName evidence="2">Uncharacterized protein</fullName>
    </submittedName>
</protein>
<feature type="transmembrane region" description="Helical" evidence="1">
    <location>
        <begin position="26"/>
        <end position="47"/>
    </location>
</feature>
<dbReference type="Proteomes" id="UP000290289">
    <property type="component" value="Chromosome 7"/>
</dbReference>
<evidence type="ECO:0000313" key="3">
    <source>
        <dbReference type="Proteomes" id="UP000290289"/>
    </source>
</evidence>